<dbReference type="Proteomes" id="UP000663827">
    <property type="component" value="Unassembled WGS sequence"/>
</dbReference>
<evidence type="ECO:0000256" key="1">
    <source>
        <dbReference type="ARBA" id="ARBA00022723"/>
    </source>
</evidence>
<keyword evidence="2" id="KW-0547">Nucleotide-binding</keyword>
<dbReference type="EMBL" id="CAJNJQ010001222">
    <property type="protein sequence ID" value="CAE7127367.1"/>
    <property type="molecule type" value="Genomic_DNA"/>
</dbReference>
<name>A0A8H3DZW4_9AGAM</name>
<gene>
    <name evidence="8" type="ORF">RDB_LOCUS61033</name>
</gene>
<feature type="region of interest" description="Disordered" evidence="6">
    <location>
        <begin position="359"/>
        <end position="420"/>
    </location>
</feature>
<dbReference type="GO" id="GO:0000209">
    <property type="term" value="P:protein polyubiquitination"/>
    <property type="evidence" value="ECO:0007669"/>
    <property type="project" value="TreeGrafter"/>
</dbReference>
<keyword evidence="4" id="KW-0862">Zinc</keyword>
<comment type="caution">
    <text evidence="8">The sequence shown here is derived from an EMBL/GenBank/DDBJ whole genome shotgun (WGS) entry which is preliminary data.</text>
</comment>
<feature type="domain" description="HIRAN" evidence="7">
    <location>
        <begin position="174"/>
        <end position="292"/>
    </location>
</feature>
<feature type="compositionally biased region" description="Acidic residues" evidence="6">
    <location>
        <begin position="88"/>
        <end position="100"/>
    </location>
</feature>
<sequence>MSLEINTTRGLNPLENDSELSISSSVEATPAGDNPTTGHLASDLFFDIQDEELLEYERQKKQKVSETPLFRPSSPQNAPGLDRHVSPDEDIDWVPTDDERDQTPRAPSTTHTKSAPSSVITISDSEDEVAAPPPKKQKPALSGPSASSRANSASASLPPRAQSAKPLDIAALFIGDLTVEAWSTVRGKGHLHPGELLRLERDSLPGKTSSKSKSNNIAAITAAAKKKLGEDAIVRVVNSRGSEVGRVVTASARWIAKLLDKDLVHLSGSPLDPPTEFKHTGDNFKISLKAYLKASAFRPLSTNSKPVMNKTLEKHLNTAKKTSLFFEGAETAEEQAFRERKVSLVTLFNKVGLRPKRSGFSDFTKNGGKKASKKANRTELDDGGDSNSTRQDSSGGKKKANTTETIGEGEEAEEAELEGEELNKNQLGDIYQKAQRGDKQLAFMDPAESFTLTLRPYQQQALHWMYNLERGEVSARDSGSLHPLWEEYIFPFEEDDGVIDLCADERSFYFNPYSGELSLNFVKTENHKKGGILADVGMGKSIMMSSLIHTSRGTSPTSATAPSILPAHSIIAAFGKRKRGDVNTNQPVEPHATLLIAPISLLSQWQSELERSSKSDTLRTLIWHGLNRANLFEALGPQKTGEKSVDVVITSYGTLSSEYANVEKGKASRTSRERKKEPVPESFWPWLRHCGLRW</sequence>
<dbReference type="GO" id="GO:0006974">
    <property type="term" value="P:DNA damage response"/>
    <property type="evidence" value="ECO:0007669"/>
    <property type="project" value="TreeGrafter"/>
</dbReference>
<dbReference type="PANTHER" id="PTHR45865">
    <property type="entry name" value="E3 UBIQUITIN-PROTEIN LIGASE SHPRH FAMILY MEMBER"/>
    <property type="match status" value="1"/>
</dbReference>
<protein>
    <recommendedName>
        <fullName evidence="7">HIRAN domain-containing protein</fullName>
    </recommendedName>
</protein>
<organism evidence="8 9">
    <name type="scientific">Rhizoctonia solani</name>
    <dbReference type="NCBI Taxonomy" id="456999"/>
    <lineage>
        <taxon>Eukaryota</taxon>
        <taxon>Fungi</taxon>
        <taxon>Dikarya</taxon>
        <taxon>Basidiomycota</taxon>
        <taxon>Agaricomycotina</taxon>
        <taxon>Agaricomycetes</taxon>
        <taxon>Cantharellales</taxon>
        <taxon>Ceratobasidiaceae</taxon>
        <taxon>Rhizoctonia</taxon>
    </lineage>
</organism>
<evidence type="ECO:0000313" key="9">
    <source>
        <dbReference type="Proteomes" id="UP000663827"/>
    </source>
</evidence>
<feature type="compositionally biased region" description="Polar residues" evidence="6">
    <location>
        <begin position="385"/>
        <end position="394"/>
    </location>
</feature>
<evidence type="ECO:0000313" key="8">
    <source>
        <dbReference type="EMBL" id="CAE7127367.1"/>
    </source>
</evidence>
<dbReference type="GO" id="GO:0061630">
    <property type="term" value="F:ubiquitin protein ligase activity"/>
    <property type="evidence" value="ECO:0007669"/>
    <property type="project" value="TreeGrafter"/>
</dbReference>
<dbReference type="Pfam" id="PF00176">
    <property type="entry name" value="SNF2-rel_dom"/>
    <property type="match status" value="1"/>
</dbReference>
<evidence type="ECO:0000256" key="4">
    <source>
        <dbReference type="ARBA" id="ARBA00022833"/>
    </source>
</evidence>
<feature type="compositionally biased region" description="Polar residues" evidence="6">
    <location>
        <begin position="1"/>
        <end position="10"/>
    </location>
</feature>
<evidence type="ECO:0000256" key="3">
    <source>
        <dbReference type="ARBA" id="ARBA00022801"/>
    </source>
</evidence>
<evidence type="ECO:0000259" key="7">
    <source>
        <dbReference type="SMART" id="SM00910"/>
    </source>
</evidence>
<dbReference type="Gene3D" id="3.40.50.10810">
    <property type="entry name" value="Tandem AAA-ATPase domain"/>
    <property type="match status" value="1"/>
</dbReference>
<dbReference type="GO" id="GO:0005524">
    <property type="term" value="F:ATP binding"/>
    <property type="evidence" value="ECO:0007669"/>
    <property type="project" value="InterPro"/>
</dbReference>
<keyword evidence="5" id="KW-0067">ATP-binding</keyword>
<dbReference type="InterPro" id="IPR000330">
    <property type="entry name" value="SNF2_N"/>
</dbReference>
<proteinExistence type="predicted"/>
<evidence type="ECO:0000256" key="6">
    <source>
        <dbReference type="SAM" id="MobiDB-lite"/>
    </source>
</evidence>
<dbReference type="InterPro" id="IPR014905">
    <property type="entry name" value="HIRAN"/>
</dbReference>
<keyword evidence="3" id="KW-0378">Hydrolase</keyword>
<dbReference type="AlphaFoldDB" id="A0A8H3DZW4"/>
<dbReference type="SUPFAM" id="SSF52540">
    <property type="entry name" value="P-loop containing nucleoside triphosphate hydrolases"/>
    <property type="match status" value="1"/>
</dbReference>
<dbReference type="GO" id="GO:0016818">
    <property type="term" value="F:hydrolase activity, acting on acid anhydrides, in phosphorus-containing anhydrides"/>
    <property type="evidence" value="ECO:0007669"/>
    <property type="project" value="InterPro"/>
</dbReference>
<dbReference type="SMART" id="SM00910">
    <property type="entry name" value="HIRAN"/>
    <property type="match status" value="1"/>
</dbReference>
<keyword evidence="1" id="KW-0479">Metal-binding</keyword>
<dbReference type="InterPro" id="IPR027417">
    <property type="entry name" value="P-loop_NTPase"/>
</dbReference>
<dbReference type="InterPro" id="IPR038718">
    <property type="entry name" value="SNF2-like_sf"/>
</dbReference>
<feature type="region of interest" description="Disordered" evidence="6">
    <location>
        <begin position="1"/>
        <end position="43"/>
    </location>
</feature>
<feature type="compositionally biased region" description="Polar residues" evidence="6">
    <location>
        <begin position="105"/>
        <end position="123"/>
    </location>
</feature>
<dbReference type="GO" id="GO:0008270">
    <property type="term" value="F:zinc ion binding"/>
    <property type="evidence" value="ECO:0007669"/>
    <property type="project" value="InterPro"/>
</dbReference>
<feature type="compositionally biased region" description="Low complexity" evidence="6">
    <location>
        <begin position="139"/>
        <end position="161"/>
    </location>
</feature>
<evidence type="ECO:0000256" key="5">
    <source>
        <dbReference type="ARBA" id="ARBA00022840"/>
    </source>
</evidence>
<dbReference type="GO" id="GO:0005634">
    <property type="term" value="C:nucleus"/>
    <property type="evidence" value="ECO:0007669"/>
    <property type="project" value="TreeGrafter"/>
</dbReference>
<feature type="region of interest" description="Disordered" evidence="6">
    <location>
        <begin position="57"/>
        <end position="161"/>
    </location>
</feature>
<dbReference type="InterPro" id="IPR052583">
    <property type="entry name" value="ATP-helicase/E3_Ub-Ligase"/>
</dbReference>
<dbReference type="Pfam" id="PF08797">
    <property type="entry name" value="HIRAN"/>
    <property type="match status" value="1"/>
</dbReference>
<reference evidence="8" key="1">
    <citation type="submission" date="2021-01" db="EMBL/GenBank/DDBJ databases">
        <authorList>
            <person name="Kaushik A."/>
        </authorList>
    </citation>
    <scope>NUCLEOTIDE SEQUENCE</scope>
    <source>
        <strain evidence="8">AG5</strain>
    </source>
</reference>
<dbReference type="GO" id="GO:0003676">
    <property type="term" value="F:nucleic acid binding"/>
    <property type="evidence" value="ECO:0007669"/>
    <property type="project" value="InterPro"/>
</dbReference>
<accession>A0A8H3DZW4</accession>
<feature type="compositionally biased region" description="Acidic residues" evidence="6">
    <location>
        <begin position="407"/>
        <end position="420"/>
    </location>
</feature>
<evidence type="ECO:0000256" key="2">
    <source>
        <dbReference type="ARBA" id="ARBA00022741"/>
    </source>
</evidence>
<dbReference type="PANTHER" id="PTHR45865:SF1">
    <property type="entry name" value="E3 UBIQUITIN-PROTEIN LIGASE SHPRH"/>
    <property type="match status" value="1"/>
</dbReference>